<feature type="coiled-coil region" evidence="7">
    <location>
        <begin position="265"/>
        <end position="495"/>
    </location>
</feature>
<dbReference type="PANTHER" id="PTHR43977">
    <property type="entry name" value="STRUCTURAL MAINTENANCE OF CHROMOSOMES PROTEIN 3"/>
    <property type="match status" value="1"/>
</dbReference>
<dbReference type="RefSeq" id="WP_163298271.1">
    <property type="nucleotide sequence ID" value="NZ_JAAGRR010000036.1"/>
</dbReference>
<feature type="binding site" evidence="7">
    <location>
        <begin position="32"/>
        <end position="39"/>
    </location>
    <ligand>
        <name>ATP</name>
        <dbReference type="ChEBI" id="CHEBI:30616"/>
    </ligand>
</feature>
<dbReference type="InterPro" id="IPR027417">
    <property type="entry name" value="P-loop_NTPase"/>
</dbReference>
<feature type="coiled-coil region" evidence="7">
    <location>
        <begin position="887"/>
        <end position="956"/>
    </location>
</feature>
<dbReference type="InterPro" id="IPR011890">
    <property type="entry name" value="SMC_prok"/>
</dbReference>
<dbReference type="NCBIfam" id="TIGR02168">
    <property type="entry name" value="SMC_prok_B"/>
    <property type="match status" value="1"/>
</dbReference>
<dbReference type="Gene3D" id="3.30.70.1620">
    <property type="match status" value="1"/>
</dbReference>
<evidence type="ECO:0000256" key="7">
    <source>
        <dbReference type="HAMAP-Rule" id="MF_01894"/>
    </source>
</evidence>
<comment type="subunit">
    <text evidence="7">Homodimer.</text>
</comment>
<evidence type="ECO:0000259" key="9">
    <source>
        <dbReference type="Pfam" id="PF06470"/>
    </source>
</evidence>
<evidence type="ECO:0000256" key="2">
    <source>
        <dbReference type="ARBA" id="ARBA00022490"/>
    </source>
</evidence>
<keyword evidence="11" id="KW-1185">Reference proteome</keyword>
<dbReference type="Pfam" id="PF02463">
    <property type="entry name" value="SMC_N"/>
    <property type="match status" value="1"/>
</dbReference>
<comment type="function">
    <text evidence="7">Required for chromosome condensation and partitioning.</text>
</comment>
<dbReference type="SUPFAM" id="SSF52540">
    <property type="entry name" value="P-loop containing nucleoside triphosphate hydrolases"/>
    <property type="match status" value="1"/>
</dbReference>
<evidence type="ECO:0000313" key="11">
    <source>
        <dbReference type="Proteomes" id="UP000469346"/>
    </source>
</evidence>
<dbReference type="Gene3D" id="1.20.1060.20">
    <property type="match status" value="1"/>
</dbReference>
<dbReference type="InterPro" id="IPR010935">
    <property type="entry name" value="SMC_hinge"/>
</dbReference>
<name>A0A6N9TQW4_DISTH</name>
<dbReference type="GO" id="GO:0005524">
    <property type="term" value="F:ATP binding"/>
    <property type="evidence" value="ECO:0007669"/>
    <property type="project" value="UniProtKB-UniRule"/>
</dbReference>
<dbReference type="InterPro" id="IPR036277">
    <property type="entry name" value="SMC_hinge_sf"/>
</dbReference>
<dbReference type="SUPFAM" id="SSF75553">
    <property type="entry name" value="Smc hinge domain"/>
    <property type="match status" value="1"/>
</dbReference>
<dbReference type="GO" id="GO:0003677">
    <property type="term" value="F:DNA binding"/>
    <property type="evidence" value="ECO:0007669"/>
    <property type="project" value="UniProtKB-UniRule"/>
</dbReference>
<comment type="caution">
    <text evidence="10">The sequence shown here is derived from an EMBL/GenBank/DDBJ whole genome shotgun (WGS) entry which is preliminary data.</text>
</comment>
<dbReference type="GO" id="GO:0007059">
    <property type="term" value="P:chromosome segregation"/>
    <property type="evidence" value="ECO:0007669"/>
    <property type="project" value="UniProtKB-UniRule"/>
</dbReference>
<organism evidence="10 11">
    <name type="scientific">Dissulfurirhabdus thermomarina</name>
    <dbReference type="NCBI Taxonomy" id="1765737"/>
    <lineage>
        <taxon>Bacteria</taxon>
        <taxon>Deltaproteobacteria</taxon>
        <taxon>Dissulfurirhabdaceae</taxon>
        <taxon>Dissulfurirhabdus</taxon>
    </lineage>
</organism>
<feature type="domain" description="SMC hinge" evidence="9">
    <location>
        <begin position="524"/>
        <end position="638"/>
    </location>
</feature>
<dbReference type="GO" id="GO:0005737">
    <property type="term" value="C:cytoplasm"/>
    <property type="evidence" value="ECO:0007669"/>
    <property type="project" value="UniProtKB-SubCell"/>
</dbReference>
<dbReference type="GO" id="GO:0007062">
    <property type="term" value="P:sister chromatid cohesion"/>
    <property type="evidence" value="ECO:0007669"/>
    <property type="project" value="InterPro"/>
</dbReference>
<comment type="subcellular location">
    <subcellularLocation>
        <location evidence="1 7">Cytoplasm</location>
    </subcellularLocation>
</comment>
<dbReference type="FunFam" id="3.40.50.300:FF:000901">
    <property type="entry name" value="Chromosome partition protein Smc"/>
    <property type="match status" value="1"/>
</dbReference>
<sequence length="1189" mass="131496">MRVKYLELLGFKSFPTRTQVAFPQGISAIVGPNGCGKSNIVDALRWVLGEQSPRLLRARHMEDVLYSGANGNAVNFAEIRLVLDNIDGAKVPPELADQPEIEISRRLYRTGESDFRLNGRPCRLKDIHYLFMDTGAGARAYSIIDQGQIGAFVEMGPDERRGLIEEVAGISRYKARRVEAERRMRQTRHNLERLEDLLAEVDKQRRSLTRQARRTERYLAWREEQDRLDRARLAHAWTATRDRLAERDDRWRAAAERAAAAQAAVDACRLENERLEAGLLELEERLDRGRQRLQAAELRREELKGEERRLSGMIEREEAAAEALGAEIEEAGAAVEALHAELAELEAALSAGAEETHRLGREAEARQAALEAAEAACARAREHLESVKVDLVDAAARAARADSERRGLRDRRERLERQIQRQREELGQVEAAASAGEDRLSDLGRGLEAARRSLEEARTRAAAVAAELSAAGRRLEAAREQRQGLAAELEITRGQRRHLEDLEARREGVSEGNRRLLEGGFPNQGILADFVTVEKGYEAAVEAALGAALEAVVPGGETPLAAARSLLAQEGGGARILAAILDKEKVQFNTELNNILNTIPDLRPLGGVVTARPPVEGALAILLAPWRLVPDPEAGLRAAAALAAAGWPFFHFVTPAGETVSPAGEVAIGDPGGAAGMIARKAEVAELRRREDALEAKLREIEEEIAAATERASGLEADRARIEAEAAAFAEAVAGTERELDAAGARLEADRERAKALRLAAEEAEGELLEVQVAMERAEEALESARRVQETSEAEGRRIEEECQALEARRDGARAAAEELRLALARAQEQERARRERLAALTGRIQETKRRGAELAHRREAAAGRLDGLRSALRDNRRAMEAQVEAVAAAHRELEAVRDAYDRERQALAGRKARLKELSAELREAEEAAHRLELELTELRLALENLEREARTRHQAPLPENADAWLPADFDPDAAARRLEEIAGRIERLGPVNLAALEEKQELDARWEFLQSQKADLESSIADLQQAIRHINRTCRDRFRQALDAVNEKLAEVFPLLFEGGEARLELTEADDILEAGVDLLIRLPGKRLQHLNLLSGGEKALSALALVFALYLIRPSPFCVLDEVDAPLDEANTLRFNRLLQKIAERSQVVVITHNQRVMETADTLYGVTMEEKGVSKLVTVDLVQREG</sequence>
<comment type="similarity">
    <text evidence="7">Belongs to the SMC family.</text>
</comment>
<dbReference type="GO" id="GO:0016887">
    <property type="term" value="F:ATP hydrolysis activity"/>
    <property type="evidence" value="ECO:0007669"/>
    <property type="project" value="InterPro"/>
</dbReference>
<dbReference type="Gene3D" id="3.40.50.300">
    <property type="entry name" value="P-loop containing nucleotide triphosphate hydrolases"/>
    <property type="match status" value="2"/>
</dbReference>
<feature type="domain" description="RecF/RecN/SMC N-terminal" evidence="8">
    <location>
        <begin position="3"/>
        <end position="1178"/>
    </location>
</feature>
<evidence type="ECO:0000256" key="4">
    <source>
        <dbReference type="ARBA" id="ARBA00022840"/>
    </source>
</evidence>
<dbReference type="Pfam" id="PF06470">
    <property type="entry name" value="SMC_hinge"/>
    <property type="match status" value="1"/>
</dbReference>
<dbReference type="CDD" id="cd03278">
    <property type="entry name" value="ABC_SMC_barmotin"/>
    <property type="match status" value="1"/>
</dbReference>
<dbReference type="InterPro" id="IPR024704">
    <property type="entry name" value="SMC"/>
</dbReference>
<evidence type="ECO:0000313" key="10">
    <source>
        <dbReference type="EMBL" id="NDY42124.1"/>
    </source>
</evidence>
<dbReference type="PIRSF" id="PIRSF005719">
    <property type="entry name" value="SMC"/>
    <property type="match status" value="1"/>
</dbReference>
<gene>
    <name evidence="7 10" type="primary">smc</name>
    <name evidence="10" type="ORF">G3N55_04600</name>
</gene>
<keyword evidence="6 7" id="KW-0238">DNA-binding</keyword>
<feature type="coiled-coil region" evidence="7">
    <location>
        <begin position="170"/>
        <end position="214"/>
    </location>
</feature>
<evidence type="ECO:0000256" key="1">
    <source>
        <dbReference type="ARBA" id="ARBA00004496"/>
    </source>
</evidence>
<proteinExistence type="inferred from homology"/>
<dbReference type="Proteomes" id="UP000469346">
    <property type="component" value="Unassembled WGS sequence"/>
</dbReference>
<reference evidence="10 11" key="1">
    <citation type="submission" date="2020-02" db="EMBL/GenBank/DDBJ databases">
        <title>Comparative genomics of sulfur disproportionating microorganisms.</title>
        <authorList>
            <person name="Ward L.M."/>
            <person name="Bertran E."/>
            <person name="Johnston D.T."/>
        </authorList>
    </citation>
    <scope>NUCLEOTIDE SEQUENCE [LARGE SCALE GENOMIC DNA]</scope>
    <source>
        <strain evidence="10 11">DSM 100025</strain>
    </source>
</reference>
<keyword evidence="5 7" id="KW-0175">Coiled coil</keyword>
<comment type="domain">
    <text evidence="7">Contains large globular domains required for ATP hydrolysis at each terminus and a third globular domain forming a flexible hinge near the middle of the molecule. These domains are separated by coiled-coil structures.</text>
</comment>
<evidence type="ECO:0000256" key="6">
    <source>
        <dbReference type="ARBA" id="ARBA00023125"/>
    </source>
</evidence>
<evidence type="ECO:0000256" key="3">
    <source>
        <dbReference type="ARBA" id="ARBA00022741"/>
    </source>
</evidence>
<dbReference type="HAMAP" id="MF_01894">
    <property type="entry name" value="Smc_prok"/>
    <property type="match status" value="1"/>
</dbReference>
<protein>
    <recommendedName>
        <fullName evidence="7">Chromosome partition protein Smc</fullName>
    </recommendedName>
</protein>
<accession>A0A6N9TQW4</accession>
<keyword evidence="2 7" id="KW-0963">Cytoplasm</keyword>
<dbReference type="EMBL" id="JAAGRR010000036">
    <property type="protein sequence ID" value="NDY42124.1"/>
    <property type="molecule type" value="Genomic_DNA"/>
</dbReference>
<evidence type="ECO:0000259" key="8">
    <source>
        <dbReference type="Pfam" id="PF02463"/>
    </source>
</evidence>
<dbReference type="InterPro" id="IPR003395">
    <property type="entry name" value="RecF/RecN/SMC_N"/>
</dbReference>
<feature type="coiled-coil region" evidence="7">
    <location>
        <begin position="1007"/>
        <end position="1034"/>
    </location>
</feature>
<feature type="coiled-coil region" evidence="7">
    <location>
        <begin position="677"/>
        <end position="837"/>
    </location>
</feature>
<keyword evidence="4 7" id="KW-0067">ATP-binding</keyword>
<keyword evidence="3 7" id="KW-0547">Nucleotide-binding</keyword>
<dbReference type="GO" id="GO:0030261">
    <property type="term" value="P:chromosome condensation"/>
    <property type="evidence" value="ECO:0007669"/>
    <property type="project" value="InterPro"/>
</dbReference>
<evidence type="ECO:0000256" key="5">
    <source>
        <dbReference type="ARBA" id="ARBA00023054"/>
    </source>
</evidence>
<dbReference type="GO" id="GO:0006260">
    <property type="term" value="P:DNA replication"/>
    <property type="evidence" value="ECO:0007669"/>
    <property type="project" value="UniProtKB-UniRule"/>
</dbReference>
<dbReference type="AlphaFoldDB" id="A0A6N9TQW4"/>
<dbReference type="GO" id="GO:0005694">
    <property type="term" value="C:chromosome"/>
    <property type="evidence" value="ECO:0007669"/>
    <property type="project" value="InterPro"/>
</dbReference>